<proteinExistence type="predicted"/>
<evidence type="ECO:0000313" key="1">
    <source>
        <dbReference type="EMBL" id="VNB62165.1"/>
    </source>
</evidence>
<organism evidence="2 4">
    <name type="scientific">Streptococcus pneumoniae</name>
    <dbReference type="NCBI Taxonomy" id="1313"/>
    <lineage>
        <taxon>Bacteria</taxon>
        <taxon>Bacillati</taxon>
        <taxon>Bacillota</taxon>
        <taxon>Bacilli</taxon>
        <taxon>Lactobacillales</taxon>
        <taxon>Streptococcaceae</taxon>
        <taxon>Streptococcus</taxon>
    </lineage>
</organism>
<dbReference type="AlphaFoldDB" id="A0A0E8SV03"/>
<evidence type="ECO:0000313" key="2">
    <source>
        <dbReference type="EMBL" id="VNH04977.1"/>
    </source>
</evidence>
<evidence type="ECO:0000313" key="4">
    <source>
        <dbReference type="Proteomes" id="UP000310818"/>
    </source>
</evidence>
<name>A0A0E8SV03_STREE</name>
<dbReference type="EMBL" id="CABDLL010000019">
    <property type="protein sequence ID" value="VTE42212.1"/>
    <property type="molecule type" value="Genomic_DNA"/>
</dbReference>
<dbReference type="Proteomes" id="UP000310822">
    <property type="component" value="Unassembled WGS sequence"/>
</dbReference>
<sequence>MLTYLDMTEAEYQSNYTAQELVYIYKEEKKPCRR</sequence>
<reference evidence="4 5" key="1">
    <citation type="submission" date="2019-04" db="EMBL/GenBank/DDBJ databases">
        <authorList>
            <consortium name="Pathogen Informatics"/>
        </authorList>
    </citation>
    <scope>NUCLEOTIDE SEQUENCE [LARGE SCALE GENOMIC DNA]</scope>
    <source>
        <strain evidence="2 4">GPSC211</strain>
        <strain evidence="1 5">GPSC54</strain>
        <strain evidence="3 6">GPSC559</strain>
    </source>
</reference>
<protein>
    <submittedName>
        <fullName evidence="2">Uncharacterized protein</fullName>
    </submittedName>
</protein>
<evidence type="ECO:0000313" key="6">
    <source>
        <dbReference type="Proteomes" id="UP000310997"/>
    </source>
</evidence>
<dbReference type="EMBL" id="CAASIK010000012">
    <property type="protein sequence ID" value="VNB62165.1"/>
    <property type="molecule type" value="Genomic_DNA"/>
</dbReference>
<evidence type="ECO:0000313" key="5">
    <source>
        <dbReference type="Proteomes" id="UP000310822"/>
    </source>
</evidence>
<accession>A0A0E8SV03</accession>
<dbReference type="EMBL" id="CAASRX010000022">
    <property type="protein sequence ID" value="VNH04977.1"/>
    <property type="molecule type" value="Genomic_DNA"/>
</dbReference>
<dbReference type="Proteomes" id="UP000310997">
    <property type="component" value="Unassembled WGS sequence"/>
</dbReference>
<gene>
    <name evidence="1" type="ORF">SAMEA2783718_01710</name>
    <name evidence="2" type="ORF">SAMEA3353485_01747</name>
    <name evidence="3" type="ORF">SAMEA4038883_02174</name>
</gene>
<dbReference type="Proteomes" id="UP000310818">
    <property type="component" value="Unassembled WGS sequence"/>
</dbReference>
<evidence type="ECO:0000313" key="3">
    <source>
        <dbReference type="EMBL" id="VTE42212.1"/>
    </source>
</evidence>